<dbReference type="Proteomes" id="UP001067121">
    <property type="component" value="Unassembled WGS sequence"/>
</dbReference>
<dbReference type="RefSeq" id="WP_268527498.1">
    <property type="nucleotide sequence ID" value="NZ_JALAOG010000005.1"/>
</dbReference>
<accession>A0AAP3CLL7</accession>
<keyword evidence="1" id="KW-0812">Transmembrane</keyword>
<keyword evidence="1" id="KW-0472">Membrane</keyword>
<comment type="caution">
    <text evidence="2">The sequence shown here is derived from an EMBL/GenBank/DDBJ whole genome shotgun (WGS) entry which is preliminary data.</text>
</comment>
<sequence>MIDQITEVEDCFKEFSVNNSEENKKKLLLKIGLLELQVRKEYRNIFVSLNKNYNWYKILFKTNFLWAAVFMAIRWIKETLTFIVGASFVSLLVFLIDRISGYNVFNEEWTRVNLSITLFSIVMLYIFWMTHLVILKDTMQRKDEISLFQGWFSKTRAGKWGNRNVWEKIDKRIEERRARRTRNITE</sequence>
<protein>
    <submittedName>
        <fullName evidence="2">Uncharacterized protein</fullName>
    </submittedName>
</protein>
<name>A0AAP3CLL7_BACVA</name>
<dbReference type="AlphaFoldDB" id="A0AAP3CLL7"/>
<feature type="transmembrane region" description="Helical" evidence="1">
    <location>
        <begin position="116"/>
        <end position="135"/>
    </location>
</feature>
<gene>
    <name evidence="2" type="ORF">MOC71_17820</name>
</gene>
<keyword evidence="1" id="KW-1133">Transmembrane helix</keyword>
<organism evidence="2 3">
    <name type="scientific">Bacillus vallismortis</name>
    <dbReference type="NCBI Taxonomy" id="72361"/>
    <lineage>
        <taxon>Bacteria</taxon>
        <taxon>Bacillati</taxon>
        <taxon>Bacillota</taxon>
        <taxon>Bacilli</taxon>
        <taxon>Bacillales</taxon>
        <taxon>Bacillaceae</taxon>
        <taxon>Bacillus</taxon>
    </lineage>
</organism>
<evidence type="ECO:0000256" key="1">
    <source>
        <dbReference type="SAM" id="Phobius"/>
    </source>
</evidence>
<feature type="transmembrane region" description="Helical" evidence="1">
    <location>
        <begin position="80"/>
        <end position="96"/>
    </location>
</feature>
<proteinExistence type="predicted"/>
<dbReference type="EMBL" id="JALAOH010000069">
    <property type="protein sequence ID" value="MCY8318543.1"/>
    <property type="molecule type" value="Genomic_DNA"/>
</dbReference>
<evidence type="ECO:0000313" key="3">
    <source>
        <dbReference type="Proteomes" id="UP001067121"/>
    </source>
</evidence>
<reference evidence="2" key="1">
    <citation type="submission" date="2022-02" db="EMBL/GenBank/DDBJ databases">
        <title>Crop Bioprotection Bacillus Genome Sequencing.</title>
        <authorList>
            <person name="Dunlap C."/>
        </authorList>
    </citation>
    <scope>NUCLEOTIDE SEQUENCE</scope>
    <source>
        <strain evidence="2">98-1</strain>
    </source>
</reference>
<evidence type="ECO:0000313" key="2">
    <source>
        <dbReference type="EMBL" id="MCY8318543.1"/>
    </source>
</evidence>